<reference evidence="1 2" key="1">
    <citation type="submission" date="2018-08" db="EMBL/GenBank/DDBJ databases">
        <title>Recombination of ecologically and evolutionarily significant loci maintains genetic cohesion in the Pseudomonas syringae species complex.</title>
        <authorList>
            <person name="Dillon M."/>
            <person name="Thakur S."/>
            <person name="Almeida R.N.D."/>
            <person name="Weir B.S."/>
            <person name="Guttman D.S."/>
        </authorList>
    </citation>
    <scope>NUCLEOTIDE SEQUENCE [LARGE SCALE GENOMIC DNA]</scope>
    <source>
        <strain evidence="1 2">ICMP 8902</strain>
    </source>
</reference>
<name>A0A3M3YP40_9PSED</name>
<comment type="caution">
    <text evidence="1">The sequence shown here is derived from an EMBL/GenBank/DDBJ whole genome shotgun (WGS) entry which is preliminary data.</text>
</comment>
<dbReference type="RefSeq" id="WP_259639834.1">
    <property type="nucleotide sequence ID" value="NZ_RBQB01000259.1"/>
</dbReference>
<proteinExistence type="predicted"/>
<evidence type="ECO:0000313" key="1">
    <source>
        <dbReference type="EMBL" id="RMO84320.1"/>
    </source>
</evidence>
<protein>
    <submittedName>
        <fullName evidence="1">Transcriptional regulator GntR</fullName>
    </submittedName>
</protein>
<accession>A0A3M3YP40</accession>
<dbReference type="AlphaFoldDB" id="A0A3M3YP40"/>
<gene>
    <name evidence="1" type="ORF">ALQ33_04615</name>
</gene>
<dbReference type="EMBL" id="RBQB01000259">
    <property type="protein sequence ID" value="RMO84320.1"/>
    <property type="molecule type" value="Genomic_DNA"/>
</dbReference>
<dbReference type="Proteomes" id="UP000279372">
    <property type="component" value="Unassembled WGS sequence"/>
</dbReference>
<organism evidence="1 2">
    <name type="scientific">Pseudomonas syringae pv. philadelphi</name>
    <dbReference type="NCBI Taxonomy" id="251706"/>
    <lineage>
        <taxon>Bacteria</taxon>
        <taxon>Pseudomonadati</taxon>
        <taxon>Pseudomonadota</taxon>
        <taxon>Gammaproteobacteria</taxon>
        <taxon>Pseudomonadales</taxon>
        <taxon>Pseudomonadaceae</taxon>
        <taxon>Pseudomonas</taxon>
    </lineage>
</organism>
<sequence length="40" mass="4659">MRDHARPCATMREHANATLHYAEIFGTGLHERIRVIQRAE</sequence>
<evidence type="ECO:0000313" key="2">
    <source>
        <dbReference type="Proteomes" id="UP000279372"/>
    </source>
</evidence>